<comment type="caution">
    <text evidence="3">The sequence shown here is derived from an EMBL/GenBank/DDBJ whole genome shotgun (WGS) entry which is preliminary data.</text>
</comment>
<dbReference type="SUPFAM" id="SSF48445">
    <property type="entry name" value="14-3-3 protein"/>
    <property type="match status" value="1"/>
</dbReference>
<dbReference type="InterPro" id="IPR036815">
    <property type="entry name" value="14-3-3_dom_sf"/>
</dbReference>
<organism evidence="3 4">
    <name type="scientific">Oopsacas minuta</name>
    <dbReference type="NCBI Taxonomy" id="111878"/>
    <lineage>
        <taxon>Eukaryota</taxon>
        <taxon>Metazoa</taxon>
        <taxon>Porifera</taxon>
        <taxon>Hexactinellida</taxon>
        <taxon>Hexasterophora</taxon>
        <taxon>Lyssacinosida</taxon>
        <taxon>Leucopsacidae</taxon>
        <taxon>Oopsacas</taxon>
    </lineage>
</organism>
<sequence length="157" mass="18947">MAETFFQRAKYAQVMERYEDMRKFMEKCNRNQEELLEDNKFHPRERRDGQAKNKDQKLTIIKKFKSAIEEDLDEIIHTLLNLIDSYKLCNAHFEGKDDPNLESNVFYSKMKWDYYRYMAEYKSGDERKIVAEKASEVYKKLKKLQSPCNQFTQLNSD</sequence>
<dbReference type="Proteomes" id="UP001165289">
    <property type="component" value="Unassembled WGS sequence"/>
</dbReference>
<proteinExistence type="inferred from homology"/>
<evidence type="ECO:0000313" key="3">
    <source>
        <dbReference type="EMBL" id="KAI6648829.1"/>
    </source>
</evidence>
<keyword evidence="4" id="KW-1185">Reference proteome</keyword>
<dbReference type="InterPro" id="IPR023410">
    <property type="entry name" value="14-3-3_domain"/>
</dbReference>
<evidence type="ECO:0000313" key="4">
    <source>
        <dbReference type="Proteomes" id="UP001165289"/>
    </source>
</evidence>
<name>A0AAV7JK27_9METZ</name>
<dbReference type="EMBL" id="JAKMXF010000325">
    <property type="protein sequence ID" value="KAI6648829.1"/>
    <property type="molecule type" value="Genomic_DNA"/>
</dbReference>
<protein>
    <submittedName>
        <fullName evidence="3">14-3-3-like protein</fullName>
    </submittedName>
</protein>
<dbReference type="AlphaFoldDB" id="A0AAV7JK27"/>
<dbReference type="PANTHER" id="PTHR18860">
    <property type="entry name" value="14-3-3 PROTEIN"/>
    <property type="match status" value="1"/>
</dbReference>
<evidence type="ECO:0000256" key="1">
    <source>
        <dbReference type="ARBA" id="ARBA00006141"/>
    </source>
</evidence>
<gene>
    <name evidence="3" type="ORF">LOD99_7091</name>
</gene>
<dbReference type="Gene3D" id="1.20.190.20">
    <property type="entry name" value="14-3-3 domain"/>
    <property type="match status" value="1"/>
</dbReference>
<evidence type="ECO:0000259" key="2">
    <source>
        <dbReference type="Pfam" id="PF00244"/>
    </source>
</evidence>
<dbReference type="InterPro" id="IPR000308">
    <property type="entry name" value="14-3-3"/>
</dbReference>
<feature type="domain" description="14-3-3" evidence="2">
    <location>
        <begin position="50"/>
        <end position="144"/>
    </location>
</feature>
<comment type="similarity">
    <text evidence="1">Belongs to the 14-3-3 family.</text>
</comment>
<dbReference type="Pfam" id="PF00244">
    <property type="entry name" value="14-3-3"/>
    <property type="match status" value="1"/>
</dbReference>
<reference evidence="3 4" key="1">
    <citation type="journal article" date="2023" name="BMC Biol.">
        <title>The compact genome of the sponge Oopsacas minuta (Hexactinellida) is lacking key metazoan core genes.</title>
        <authorList>
            <person name="Santini S."/>
            <person name="Schenkelaars Q."/>
            <person name="Jourda C."/>
            <person name="Duchesne M."/>
            <person name="Belahbib H."/>
            <person name="Rocher C."/>
            <person name="Selva M."/>
            <person name="Riesgo A."/>
            <person name="Vervoort M."/>
            <person name="Leys S.P."/>
            <person name="Kodjabachian L."/>
            <person name="Le Bivic A."/>
            <person name="Borchiellini C."/>
            <person name="Claverie J.M."/>
            <person name="Renard E."/>
        </authorList>
    </citation>
    <scope>NUCLEOTIDE SEQUENCE [LARGE SCALE GENOMIC DNA]</scope>
    <source>
        <strain evidence="3">SPO-2</strain>
    </source>
</reference>
<accession>A0AAV7JK27</accession>